<evidence type="ECO:0000256" key="2">
    <source>
        <dbReference type="ARBA" id="ARBA00001933"/>
    </source>
</evidence>
<feature type="binding site" evidence="6 8">
    <location>
        <position position="312"/>
    </location>
    <ligand>
        <name>substrate</name>
    </ligand>
</feature>
<evidence type="ECO:0000256" key="5">
    <source>
        <dbReference type="ARBA" id="ARBA00023235"/>
    </source>
</evidence>
<dbReference type="Gene3D" id="3.20.20.10">
    <property type="entry name" value="Alanine racemase"/>
    <property type="match status" value="1"/>
</dbReference>
<dbReference type="Gene3D" id="2.40.37.10">
    <property type="entry name" value="Lyase, Ornithine Decarboxylase, Chain A, domain 1"/>
    <property type="match status" value="1"/>
</dbReference>
<evidence type="ECO:0000256" key="6">
    <source>
        <dbReference type="HAMAP-Rule" id="MF_01201"/>
    </source>
</evidence>
<feature type="modified residue" description="N6-(pyridoxal phosphate)lysine" evidence="6 7">
    <location>
        <position position="40"/>
    </location>
</feature>
<dbReference type="NCBIfam" id="TIGR00492">
    <property type="entry name" value="alr"/>
    <property type="match status" value="1"/>
</dbReference>
<protein>
    <recommendedName>
        <fullName evidence="3 6">Alanine racemase</fullName>
        <ecNumber evidence="3 6">5.1.1.1</ecNumber>
    </recommendedName>
</protein>
<feature type="active site" description="Proton acceptor; specific for L-alanine" evidence="6">
    <location>
        <position position="259"/>
    </location>
</feature>
<dbReference type="PANTHER" id="PTHR30511:SF0">
    <property type="entry name" value="ALANINE RACEMASE, CATABOLIC-RELATED"/>
    <property type="match status" value="1"/>
</dbReference>
<proteinExistence type="inferred from homology"/>
<comment type="similarity">
    <text evidence="6">Belongs to the alanine racemase family.</text>
</comment>
<dbReference type="EC" id="5.1.1.1" evidence="3 6"/>
<dbReference type="CDD" id="cd00430">
    <property type="entry name" value="PLPDE_III_AR"/>
    <property type="match status" value="1"/>
</dbReference>
<feature type="active site" description="Proton acceptor; specific for D-alanine" evidence="6">
    <location>
        <position position="40"/>
    </location>
</feature>
<dbReference type="RefSeq" id="WP_090595802.1">
    <property type="nucleotide sequence ID" value="NZ_FNCS01000005.1"/>
</dbReference>
<name>A0A1G7VYG9_9HYPH</name>
<dbReference type="SMART" id="SM01005">
    <property type="entry name" value="Ala_racemase_C"/>
    <property type="match status" value="1"/>
</dbReference>
<evidence type="ECO:0000256" key="7">
    <source>
        <dbReference type="PIRSR" id="PIRSR600821-50"/>
    </source>
</evidence>
<dbReference type="SUPFAM" id="SSF50621">
    <property type="entry name" value="Alanine racemase C-terminal domain-like"/>
    <property type="match status" value="1"/>
</dbReference>
<dbReference type="AlphaFoldDB" id="A0A1G7VYG9"/>
<dbReference type="OrthoDB" id="9813814at2"/>
<accession>A0A1G7VYG9</accession>
<evidence type="ECO:0000256" key="4">
    <source>
        <dbReference type="ARBA" id="ARBA00022898"/>
    </source>
</evidence>
<dbReference type="PRINTS" id="PR00992">
    <property type="entry name" value="ALARACEMASE"/>
</dbReference>
<sequence>MSGTSTFLGGGITVDLGAIVRNWKALDTVAANALTGAVLKADAYGTGAEAVGRALYHAGAKFFFVATPDEGVALRKAVPKSLIFVLDGLVPRTAKDYAAHGLMPVLASMSQLTEWLDFCLSQNKAIPAALHFDTGFNRVGFRQKEAELVKRELDQSGFEPQMIMSHFACADQPSHEMTRKQNGLFQGILAHFPNIPASLANSAGLMASKDYHYQMVRPGISMYGGRAINGRPNPMAPVISMHVPILQIKDARIGETVGYGAAYRLRRDTRLAIMALGYADGFFRSLSGIGGQVGGKVAINGTFAPVLGRVSMDMTAIDITDVEGLVQPGDVVEVLGPNLGIDDVADAARTIGYEILTTLNGRFSRSYVNVPEGLDIT</sequence>
<comment type="cofactor">
    <cofactor evidence="2 6 7">
        <name>pyridoxal 5'-phosphate</name>
        <dbReference type="ChEBI" id="CHEBI:597326"/>
    </cofactor>
</comment>
<dbReference type="InterPro" id="IPR011079">
    <property type="entry name" value="Ala_racemase_C"/>
</dbReference>
<keyword evidence="11" id="KW-1185">Reference proteome</keyword>
<evidence type="ECO:0000313" key="11">
    <source>
        <dbReference type="Proteomes" id="UP000199495"/>
    </source>
</evidence>
<dbReference type="Pfam" id="PF00842">
    <property type="entry name" value="Ala_racemase_C"/>
    <property type="match status" value="1"/>
</dbReference>
<dbReference type="Pfam" id="PF01168">
    <property type="entry name" value="Ala_racemase_N"/>
    <property type="match status" value="1"/>
</dbReference>
<comment type="catalytic activity">
    <reaction evidence="1 6">
        <text>L-alanine = D-alanine</text>
        <dbReference type="Rhea" id="RHEA:20249"/>
        <dbReference type="ChEBI" id="CHEBI:57416"/>
        <dbReference type="ChEBI" id="CHEBI:57972"/>
        <dbReference type="EC" id="5.1.1.1"/>
    </reaction>
</comment>
<keyword evidence="4 6" id="KW-0663">Pyridoxal phosphate</keyword>
<dbReference type="Proteomes" id="UP000199495">
    <property type="component" value="Unassembled WGS sequence"/>
</dbReference>
<gene>
    <name evidence="10" type="ORF">SAMN04487974_10539</name>
</gene>
<evidence type="ECO:0000313" key="10">
    <source>
        <dbReference type="EMBL" id="SDG63930.1"/>
    </source>
</evidence>
<dbReference type="InterPro" id="IPR009006">
    <property type="entry name" value="Ala_racemase/Decarboxylase_C"/>
</dbReference>
<dbReference type="InterPro" id="IPR001608">
    <property type="entry name" value="Ala_racemase_N"/>
</dbReference>
<dbReference type="GO" id="GO:0008784">
    <property type="term" value="F:alanine racemase activity"/>
    <property type="evidence" value="ECO:0007669"/>
    <property type="project" value="UniProtKB-UniRule"/>
</dbReference>
<dbReference type="SUPFAM" id="SSF51419">
    <property type="entry name" value="PLP-binding barrel"/>
    <property type="match status" value="1"/>
</dbReference>
<dbReference type="GO" id="GO:0030170">
    <property type="term" value="F:pyridoxal phosphate binding"/>
    <property type="evidence" value="ECO:0007669"/>
    <property type="project" value="UniProtKB-UniRule"/>
</dbReference>
<dbReference type="EMBL" id="FNCS01000005">
    <property type="protein sequence ID" value="SDG63930.1"/>
    <property type="molecule type" value="Genomic_DNA"/>
</dbReference>
<dbReference type="PANTHER" id="PTHR30511">
    <property type="entry name" value="ALANINE RACEMASE"/>
    <property type="match status" value="1"/>
</dbReference>
<dbReference type="GO" id="GO:0005829">
    <property type="term" value="C:cytosol"/>
    <property type="evidence" value="ECO:0007669"/>
    <property type="project" value="TreeGrafter"/>
</dbReference>
<feature type="binding site" evidence="6 8">
    <location>
        <position position="138"/>
    </location>
    <ligand>
        <name>substrate</name>
    </ligand>
</feature>
<dbReference type="STRING" id="440168.SAMN04487974_10539"/>
<evidence type="ECO:0000256" key="8">
    <source>
        <dbReference type="PIRSR" id="PIRSR600821-52"/>
    </source>
</evidence>
<dbReference type="InterPro" id="IPR029066">
    <property type="entry name" value="PLP-binding_barrel"/>
</dbReference>
<keyword evidence="5 6" id="KW-0413">Isomerase</keyword>
<organism evidence="10 11">
    <name type="scientific">Pelagibacterium luteolum</name>
    <dbReference type="NCBI Taxonomy" id="440168"/>
    <lineage>
        <taxon>Bacteria</taxon>
        <taxon>Pseudomonadati</taxon>
        <taxon>Pseudomonadota</taxon>
        <taxon>Alphaproteobacteria</taxon>
        <taxon>Hyphomicrobiales</taxon>
        <taxon>Devosiaceae</taxon>
        <taxon>Pelagibacterium</taxon>
    </lineage>
</organism>
<comment type="pathway">
    <text evidence="6">Amino-acid biosynthesis; D-alanine biosynthesis; D-alanine from L-alanine: step 1/1.</text>
</comment>
<dbReference type="GO" id="GO:0030632">
    <property type="term" value="P:D-alanine biosynthetic process"/>
    <property type="evidence" value="ECO:0007669"/>
    <property type="project" value="UniProtKB-UniRule"/>
</dbReference>
<reference evidence="10 11" key="1">
    <citation type="submission" date="2016-10" db="EMBL/GenBank/DDBJ databases">
        <authorList>
            <person name="de Groot N.N."/>
        </authorList>
    </citation>
    <scope>NUCLEOTIDE SEQUENCE [LARGE SCALE GENOMIC DNA]</scope>
    <source>
        <strain evidence="10 11">CGMCC 1.10267</strain>
    </source>
</reference>
<feature type="domain" description="Alanine racemase C-terminal" evidence="9">
    <location>
        <begin position="238"/>
        <end position="368"/>
    </location>
</feature>
<dbReference type="HAMAP" id="MF_01201">
    <property type="entry name" value="Ala_racemase"/>
    <property type="match status" value="1"/>
</dbReference>
<evidence type="ECO:0000256" key="1">
    <source>
        <dbReference type="ARBA" id="ARBA00000316"/>
    </source>
</evidence>
<dbReference type="InterPro" id="IPR000821">
    <property type="entry name" value="Ala_racemase"/>
</dbReference>
<evidence type="ECO:0000256" key="3">
    <source>
        <dbReference type="ARBA" id="ARBA00013089"/>
    </source>
</evidence>
<comment type="function">
    <text evidence="6">Catalyzes the interconversion of L-alanine and D-alanine. May also act on other amino acids.</text>
</comment>
<dbReference type="UniPathway" id="UPA00042">
    <property type="reaction ID" value="UER00497"/>
</dbReference>
<evidence type="ECO:0000259" key="9">
    <source>
        <dbReference type="SMART" id="SM01005"/>
    </source>
</evidence>